<proteinExistence type="predicted"/>
<evidence type="ECO:0000313" key="1">
    <source>
        <dbReference type="EMBL" id="EKU90270.1"/>
    </source>
</evidence>
<accession>K9EMA2</accession>
<organism evidence="1 2">
    <name type="scientific">Bacteroides oleiciplenus YIT 12058</name>
    <dbReference type="NCBI Taxonomy" id="742727"/>
    <lineage>
        <taxon>Bacteria</taxon>
        <taxon>Pseudomonadati</taxon>
        <taxon>Bacteroidota</taxon>
        <taxon>Bacteroidia</taxon>
        <taxon>Bacteroidales</taxon>
        <taxon>Bacteroidaceae</taxon>
        <taxon>Bacteroides</taxon>
    </lineage>
</organism>
<dbReference type="Proteomes" id="UP000009872">
    <property type="component" value="Unassembled WGS sequence"/>
</dbReference>
<dbReference type="eggNOG" id="COG0457">
    <property type="taxonomic scope" value="Bacteria"/>
</dbReference>
<dbReference type="STRING" id="742727.HMPREF9447_01688"/>
<dbReference type="AlphaFoldDB" id="K9EMA2"/>
<dbReference type="EMBL" id="ADLF01000009">
    <property type="protein sequence ID" value="EKU90270.1"/>
    <property type="molecule type" value="Genomic_DNA"/>
</dbReference>
<evidence type="ECO:0008006" key="3">
    <source>
        <dbReference type="Google" id="ProtNLM"/>
    </source>
</evidence>
<protein>
    <recommendedName>
        <fullName evidence="3">DUF2971 domain-containing protein</fullName>
    </recommendedName>
</protein>
<comment type="caution">
    <text evidence="1">The sequence shown here is derived from an EMBL/GenBank/DDBJ whole genome shotgun (WGS) entry which is preliminary data.</text>
</comment>
<reference evidence="1 2" key="1">
    <citation type="submission" date="2012-09" db="EMBL/GenBank/DDBJ databases">
        <title>The Genome Sequence of Bacteroides oleiciplenus YIT 12058.</title>
        <authorList>
            <consortium name="The Broad Institute Genome Sequencing Platform"/>
            <person name="Earl A."/>
            <person name="Ward D."/>
            <person name="Feldgarden M."/>
            <person name="Gevers D."/>
            <person name="Morotomi M."/>
            <person name="Walker B."/>
            <person name="Young S.K."/>
            <person name="Zeng Q."/>
            <person name="Gargeya S."/>
            <person name="Fitzgerald M."/>
            <person name="Haas B."/>
            <person name="Abouelleil A."/>
            <person name="Alvarado L."/>
            <person name="Arachchi H.M."/>
            <person name="Berlin A.M."/>
            <person name="Chapman S.B."/>
            <person name="Goldberg J."/>
            <person name="Griggs A."/>
            <person name="Gujja S."/>
            <person name="Hansen M."/>
            <person name="Howarth C."/>
            <person name="Imamovic A."/>
            <person name="Larimer J."/>
            <person name="McCowen C."/>
            <person name="Montmayeur A."/>
            <person name="Murphy C."/>
            <person name="Neiman D."/>
            <person name="Pearson M."/>
            <person name="Priest M."/>
            <person name="Roberts A."/>
            <person name="Saif S."/>
            <person name="Shea T."/>
            <person name="Sisk P."/>
            <person name="Sykes S."/>
            <person name="Wortman J."/>
            <person name="Nusbaum C."/>
            <person name="Birren B."/>
        </authorList>
    </citation>
    <scope>NUCLEOTIDE SEQUENCE [LARGE SCALE GENOMIC DNA]</scope>
    <source>
        <strain evidence="1 2">YIT 12058</strain>
    </source>
</reference>
<dbReference type="Pfam" id="PF11185">
    <property type="entry name" value="DUF2971"/>
    <property type="match status" value="1"/>
</dbReference>
<name>K9EMA2_9BACE</name>
<evidence type="ECO:0000313" key="2">
    <source>
        <dbReference type="Proteomes" id="UP000009872"/>
    </source>
</evidence>
<dbReference type="RefSeq" id="WP_009129251.1">
    <property type="nucleotide sequence ID" value="NZ_JH992941.1"/>
</dbReference>
<sequence>MTNTQLPGESKYENACKNGKVSAKESEDSFALAFQKAEKSNLEGDFNNAQVHIDKAISRFETRKQCINSAEDLLNDDGLLGHSEISHMYRLAGEIYAKCKDYDKSLLYYQKSQYYLSQLSSGFNNIENGGIVYSFRRVSVYALSDLIANSITVTHPSQMNDPFDSLFTLWASEENLKNTCKGESHIPTFSESFNFYRIRSFVGNNMLTSDNKLVRNIIMWSHYADDHKGYCIKYRLSKHFIKKSDDGTFKHHYLRRICYVPQKEIVSVNRSNMTTNELFTTKSNQWSGEHEIRLVSYDSSHNGDFLQLKLDDCSKIEAIYFGYRCSDSDQRNIMSIVGEKVDYYKMVLNSKNVYSMIIKKIQYNPSNK</sequence>
<dbReference type="InterPro" id="IPR021352">
    <property type="entry name" value="DUF2971"/>
</dbReference>
<dbReference type="HOGENOM" id="CLU_745260_0_0_10"/>
<dbReference type="OrthoDB" id="190848at2"/>
<dbReference type="PATRIC" id="fig|742727.4.peg.1716"/>
<gene>
    <name evidence="1" type="ORF">HMPREF9447_01688</name>
</gene>
<keyword evidence="2" id="KW-1185">Reference proteome</keyword>